<feature type="compositionally biased region" description="Basic residues" evidence="1">
    <location>
        <begin position="27"/>
        <end position="36"/>
    </location>
</feature>
<feature type="region of interest" description="Disordered" evidence="1">
    <location>
        <begin position="1"/>
        <end position="76"/>
    </location>
</feature>
<accession>A0A699XNA2</accession>
<sequence>ERVREPGAGAKDRQVGVGQPAGEAQRRAARPHRRGAGNHPPDVVDVASGRFAVPRSEAVSGDRHVAGSRPATAAAR</sequence>
<evidence type="ECO:0000313" key="2">
    <source>
        <dbReference type="EMBL" id="GFD58351.1"/>
    </source>
</evidence>
<comment type="caution">
    <text evidence="2">The sequence shown here is derived from an EMBL/GenBank/DDBJ whole genome shotgun (WGS) entry which is preliminary data.</text>
</comment>
<proteinExistence type="predicted"/>
<dbReference type="EMBL" id="BKCJ011851810">
    <property type="protein sequence ID" value="GFD58351.1"/>
    <property type="molecule type" value="Genomic_DNA"/>
</dbReference>
<organism evidence="2">
    <name type="scientific">Tanacetum cinerariifolium</name>
    <name type="common">Dalmatian daisy</name>
    <name type="synonym">Chrysanthemum cinerariifolium</name>
    <dbReference type="NCBI Taxonomy" id="118510"/>
    <lineage>
        <taxon>Eukaryota</taxon>
        <taxon>Viridiplantae</taxon>
        <taxon>Streptophyta</taxon>
        <taxon>Embryophyta</taxon>
        <taxon>Tracheophyta</taxon>
        <taxon>Spermatophyta</taxon>
        <taxon>Magnoliopsida</taxon>
        <taxon>eudicotyledons</taxon>
        <taxon>Gunneridae</taxon>
        <taxon>Pentapetalae</taxon>
        <taxon>asterids</taxon>
        <taxon>campanulids</taxon>
        <taxon>Asterales</taxon>
        <taxon>Asteraceae</taxon>
        <taxon>Asteroideae</taxon>
        <taxon>Anthemideae</taxon>
        <taxon>Anthemidinae</taxon>
        <taxon>Tanacetum</taxon>
    </lineage>
</organism>
<evidence type="ECO:0000256" key="1">
    <source>
        <dbReference type="SAM" id="MobiDB-lite"/>
    </source>
</evidence>
<name>A0A699XNA2_TANCI</name>
<dbReference type="AlphaFoldDB" id="A0A699XNA2"/>
<protein>
    <submittedName>
        <fullName evidence="2">Uncharacterized protein</fullName>
    </submittedName>
</protein>
<gene>
    <name evidence="2" type="ORF">Tci_930320</name>
</gene>
<feature type="non-terminal residue" evidence="2">
    <location>
        <position position="1"/>
    </location>
</feature>
<reference evidence="2" key="1">
    <citation type="journal article" date="2019" name="Sci. Rep.">
        <title>Draft genome of Tanacetum cinerariifolium, the natural source of mosquito coil.</title>
        <authorList>
            <person name="Yamashiro T."/>
            <person name="Shiraishi A."/>
            <person name="Satake H."/>
            <person name="Nakayama K."/>
        </authorList>
    </citation>
    <scope>NUCLEOTIDE SEQUENCE</scope>
</reference>